<evidence type="ECO:0000313" key="6">
    <source>
        <dbReference type="EMBL" id="CAH1106796.1"/>
    </source>
</evidence>
<keyword evidence="4" id="KW-0862">Zinc</keyword>
<dbReference type="SUPFAM" id="SSF53098">
    <property type="entry name" value="Ribonuclease H-like"/>
    <property type="match status" value="1"/>
</dbReference>
<evidence type="ECO:0000256" key="5">
    <source>
        <dbReference type="ARBA" id="ARBA00023242"/>
    </source>
</evidence>
<dbReference type="GO" id="GO:0005634">
    <property type="term" value="C:nucleus"/>
    <property type="evidence" value="ECO:0007669"/>
    <property type="project" value="UniProtKB-SubCell"/>
</dbReference>
<name>A0A9P0CYX4_9CUCU</name>
<accession>A0A9P0CYX4</accession>
<organism evidence="6 7">
    <name type="scientific">Psylliodes chrysocephalus</name>
    <dbReference type="NCBI Taxonomy" id="3402493"/>
    <lineage>
        <taxon>Eukaryota</taxon>
        <taxon>Metazoa</taxon>
        <taxon>Ecdysozoa</taxon>
        <taxon>Arthropoda</taxon>
        <taxon>Hexapoda</taxon>
        <taxon>Insecta</taxon>
        <taxon>Pterygota</taxon>
        <taxon>Neoptera</taxon>
        <taxon>Endopterygota</taxon>
        <taxon>Coleoptera</taxon>
        <taxon>Polyphaga</taxon>
        <taxon>Cucujiformia</taxon>
        <taxon>Chrysomeloidea</taxon>
        <taxon>Chrysomelidae</taxon>
        <taxon>Galerucinae</taxon>
        <taxon>Alticini</taxon>
        <taxon>Psylliodes</taxon>
    </lineage>
</organism>
<evidence type="ECO:0000256" key="2">
    <source>
        <dbReference type="ARBA" id="ARBA00022723"/>
    </source>
</evidence>
<dbReference type="PANTHER" id="PTHR46481:SF10">
    <property type="entry name" value="ZINC FINGER BED DOMAIN-CONTAINING PROTEIN 39"/>
    <property type="match status" value="1"/>
</dbReference>
<gene>
    <name evidence="6" type="ORF">PSYICH_LOCUS7371</name>
</gene>
<evidence type="ECO:0000256" key="1">
    <source>
        <dbReference type="ARBA" id="ARBA00004123"/>
    </source>
</evidence>
<evidence type="ECO:0000256" key="4">
    <source>
        <dbReference type="ARBA" id="ARBA00022833"/>
    </source>
</evidence>
<reference evidence="6" key="1">
    <citation type="submission" date="2022-01" db="EMBL/GenBank/DDBJ databases">
        <authorList>
            <person name="King R."/>
        </authorList>
    </citation>
    <scope>NUCLEOTIDE SEQUENCE</scope>
</reference>
<keyword evidence="3" id="KW-0863">Zinc-finger</keyword>
<evidence type="ECO:0008006" key="8">
    <source>
        <dbReference type="Google" id="ProtNLM"/>
    </source>
</evidence>
<comment type="subcellular location">
    <subcellularLocation>
        <location evidence="1">Nucleus</location>
    </subcellularLocation>
</comment>
<evidence type="ECO:0000313" key="7">
    <source>
        <dbReference type="Proteomes" id="UP001153636"/>
    </source>
</evidence>
<dbReference type="AlphaFoldDB" id="A0A9P0CYX4"/>
<sequence length="110" mass="12651">MLNPSYDLPSRKVISNNLIPQLYTSAVQEIKKQLEIPEAVTLTTDGWTSINNEGFLAITAHFIDENCLMKAFLLDCFIYSERHTAVNLASEIKRVLLEWNIQESRSYCNR</sequence>
<dbReference type="EMBL" id="OV651814">
    <property type="protein sequence ID" value="CAH1106796.1"/>
    <property type="molecule type" value="Genomic_DNA"/>
</dbReference>
<proteinExistence type="predicted"/>
<keyword evidence="2" id="KW-0479">Metal-binding</keyword>
<dbReference type="Proteomes" id="UP001153636">
    <property type="component" value="Chromosome 2"/>
</dbReference>
<dbReference type="OrthoDB" id="1607513at2759"/>
<keyword evidence="5" id="KW-0539">Nucleus</keyword>
<dbReference type="InterPro" id="IPR052035">
    <property type="entry name" value="ZnF_BED_domain_contain"/>
</dbReference>
<evidence type="ECO:0000256" key="3">
    <source>
        <dbReference type="ARBA" id="ARBA00022771"/>
    </source>
</evidence>
<protein>
    <recommendedName>
        <fullName evidence="8">DUF659 domain-containing protein</fullName>
    </recommendedName>
</protein>
<keyword evidence="7" id="KW-1185">Reference proteome</keyword>
<dbReference type="GO" id="GO:0008270">
    <property type="term" value="F:zinc ion binding"/>
    <property type="evidence" value="ECO:0007669"/>
    <property type="project" value="UniProtKB-KW"/>
</dbReference>
<dbReference type="PANTHER" id="PTHR46481">
    <property type="entry name" value="ZINC FINGER BED DOMAIN-CONTAINING PROTEIN 4"/>
    <property type="match status" value="1"/>
</dbReference>
<dbReference type="InterPro" id="IPR012337">
    <property type="entry name" value="RNaseH-like_sf"/>
</dbReference>